<keyword evidence="6 8" id="KW-0378">Hydrolase</keyword>
<evidence type="ECO:0000256" key="2">
    <source>
        <dbReference type="ARBA" id="ARBA00005213"/>
    </source>
</evidence>
<comment type="similarity">
    <text evidence="3 8">Belongs to the arginine deiminase family.</text>
</comment>
<dbReference type="Proteomes" id="UP000011651">
    <property type="component" value="Unassembled WGS sequence"/>
</dbReference>
<dbReference type="EC" id="3.5.3.6" evidence="8"/>
<evidence type="ECO:0000313" key="10">
    <source>
        <dbReference type="EMBL" id="ELY20569.1"/>
    </source>
</evidence>
<dbReference type="Pfam" id="PF02274">
    <property type="entry name" value="ADI"/>
    <property type="match status" value="1"/>
</dbReference>
<dbReference type="GO" id="GO:0019546">
    <property type="term" value="P:L-arginine deiminase pathway"/>
    <property type="evidence" value="ECO:0007669"/>
    <property type="project" value="TreeGrafter"/>
</dbReference>
<dbReference type="AlphaFoldDB" id="L9U6T0"/>
<gene>
    <name evidence="8" type="primary">arcA</name>
    <name evidence="10" type="ORF">HALTITAN_2699</name>
</gene>
<organism evidence="10 11">
    <name type="scientific">Vreelandella titanicae BH1</name>
    <dbReference type="NCBI Taxonomy" id="1204738"/>
    <lineage>
        <taxon>Bacteria</taxon>
        <taxon>Pseudomonadati</taxon>
        <taxon>Pseudomonadota</taxon>
        <taxon>Gammaproteobacteria</taxon>
        <taxon>Oceanospirillales</taxon>
        <taxon>Halomonadaceae</taxon>
        <taxon>Vreelandella</taxon>
    </lineage>
</organism>
<protein>
    <recommendedName>
        <fullName evidence="8">Arginine deiminase</fullName>
        <shortName evidence="8">ADI</shortName>
        <ecNumber evidence="8">3.5.3.6</ecNumber>
    </recommendedName>
    <alternativeName>
        <fullName evidence="8">Arginine dihydrolase</fullName>
        <shortName evidence="8">AD</shortName>
    </alternativeName>
</protein>
<dbReference type="HAMAP" id="MF_00242">
    <property type="entry name" value="Arg_deiminase"/>
    <property type="match status" value="1"/>
</dbReference>
<evidence type="ECO:0000256" key="5">
    <source>
        <dbReference type="ARBA" id="ARBA00022503"/>
    </source>
</evidence>
<dbReference type="Gene3D" id="1.10.3930.10">
    <property type="entry name" value="Arginine deiminase"/>
    <property type="match status" value="1"/>
</dbReference>
<proteinExistence type="inferred from homology"/>
<evidence type="ECO:0000256" key="7">
    <source>
        <dbReference type="ARBA" id="ARBA00049429"/>
    </source>
</evidence>
<comment type="subcellular location">
    <subcellularLocation>
        <location evidence="1 8">Cytoplasm</location>
    </subcellularLocation>
</comment>
<evidence type="ECO:0000313" key="11">
    <source>
        <dbReference type="Proteomes" id="UP000011651"/>
    </source>
</evidence>
<evidence type="ECO:0000256" key="1">
    <source>
        <dbReference type="ARBA" id="ARBA00004496"/>
    </source>
</evidence>
<keyword evidence="5 8" id="KW-0056">Arginine metabolism</keyword>
<dbReference type="UniPathway" id="UPA00254">
    <property type="reaction ID" value="UER00364"/>
</dbReference>
<dbReference type="PRINTS" id="PR01466">
    <property type="entry name" value="ARGDEIMINASE"/>
</dbReference>
<keyword evidence="4 8" id="KW-0963">Cytoplasm</keyword>
<dbReference type="PANTHER" id="PTHR47271:SF3">
    <property type="entry name" value="ARGININE DEIMINASE"/>
    <property type="match status" value="1"/>
</dbReference>
<dbReference type="PANTHER" id="PTHR47271">
    <property type="entry name" value="ARGININE DEIMINASE"/>
    <property type="match status" value="1"/>
</dbReference>
<comment type="caution">
    <text evidence="10">The sequence shown here is derived from an EMBL/GenBank/DDBJ whole genome shotgun (WGS) entry which is preliminary data.</text>
</comment>
<dbReference type="SUPFAM" id="SSF55909">
    <property type="entry name" value="Pentein"/>
    <property type="match status" value="1"/>
</dbReference>
<dbReference type="InterPro" id="IPR003876">
    <property type="entry name" value="Arg_deiminase"/>
</dbReference>
<dbReference type="PIRSF" id="PIRSF006356">
    <property type="entry name" value="Arg_deiminase"/>
    <property type="match status" value="1"/>
</dbReference>
<reference evidence="10 11" key="1">
    <citation type="journal article" date="2013" name="Genome Announc.">
        <title>Draft Genome of the Marine Gammaproteobacterium Halomonas titanicae.</title>
        <authorList>
            <person name="Sanchez-Porro C."/>
            <person name="de la Haba R.R."/>
            <person name="Cruz-Hernandez N."/>
            <person name="Gonzalez J.M."/>
            <person name="Reyes-Guirao C."/>
            <person name="Navarro-Sampedro L."/>
            <person name="Carballo M."/>
            <person name="Ventosa A."/>
        </authorList>
    </citation>
    <scope>NUCLEOTIDE SEQUENCE [LARGE SCALE GENOMIC DNA]</scope>
    <source>
        <strain evidence="10 11">BH1</strain>
    </source>
</reference>
<sequence>MQLLALVHFYNQGKGVCDMSEHTLGVHSETGTLRQVIVCRPGLAHRRLTPSNCDALLFDDVFWVKQAQKDHDVFAEVMRERGVEVLDVNDLLATTLDIPEARTWVLDHRITWNHIGVGMVSDLRAWMNELPGNTLAKFLIGGLEVGDLPFDPSGLFGNHLGPHGFVLPPLPNLLFTRDNSAWIYDGVTLNPMYWAARKPETLLMSAIYRFHPKFAGKVNVHWGDPLEDHALATLEGGDIMPVGNGVVLVGMGERSSPQAIGQLAKTLFANGTAERIIACQIPKTRSAMHLDTVFTFCGGNVVTTFKEVADEMVCYDLRPGEGSKHLSFFQDSRPLFDVVADVLGYPSLEVVATGGDTPAEREREQWNDGNNVLALSPGVVIGYDRNDDTNAALEAAGIEVLAIPGAELGRGRGGGRCMSCPTIRDTV</sequence>
<comment type="pathway">
    <text evidence="2 8">Amino-acid degradation; L-arginine degradation via ADI pathway; carbamoyl phosphate from L-arginine: step 1/2.</text>
</comment>
<dbReference type="NCBIfam" id="NF002381">
    <property type="entry name" value="PRK01388.1"/>
    <property type="match status" value="1"/>
</dbReference>
<feature type="active site" description="Amidino-cysteine intermediate" evidence="8 9">
    <location>
        <position position="417"/>
    </location>
</feature>
<evidence type="ECO:0000256" key="8">
    <source>
        <dbReference type="HAMAP-Rule" id="MF_00242"/>
    </source>
</evidence>
<dbReference type="PATRIC" id="fig|1204738.3.peg.4077"/>
<comment type="catalytic activity">
    <reaction evidence="7 8">
        <text>L-arginine + H2O = L-citrulline + NH4(+)</text>
        <dbReference type="Rhea" id="RHEA:19597"/>
        <dbReference type="ChEBI" id="CHEBI:15377"/>
        <dbReference type="ChEBI" id="CHEBI:28938"/>
        <dbReference type="ChEBI" id="CHEBI:32682"/>
        <dbReference type="ChEBI" id="CHEBI:57743"/>
        <dbReference type="EC" id="3.5.3.6"/>
    </reaction>
</comment>
<accession>L9U6T0</accession>
<dbReference type="Gene3D" id="3.75.10.10">
    <property type="entry name" value="L-arginine/glycine Amidinotransferase, Chain A"/>
    <property type="match status" value="1"/>
</dbReference>
<evidence type="ECO:0000256" key="9">
    <source>
        <dbReference type="PIRSR" id="PIRSR006356-1"/>
    </source>
</evidence>
<dbReference type="EMBL" id="AOPO01000015">
    <property type="protein sequence ID" value="ELY20569.1"/>
    <property type="molecule type" value="Genomic_DNA"/>
</dbReference>
<dbReference type="GO" id="GO:0005737">
    <property type="term" value="C:cytoplasm"/>
    <property type="evidence" value="ECO:0007669"/>
    <property type="project" value="UniProtKB-SubCell"/>
</dbReference>
<evidence type="ECO:0000256" key="4">
    <source>
        <dbReference type="ARBA" id="ARBA00022490"/>
    </source>
</evidence>
<dbReference type="GO" id="GO:0016990">
    <property type="term" value="F:arginine deiminase activity"/>
    <property type="evidence" value="ECO:0007669"/>
    <property type="project" value="UniProtKB-UniRule"/>
</dbReference>
<evidence type="ECO:0000256" key="6">
    <source>
        <dbReference type="ARBA" id="ARBA00022801"/>
    </source>
</evidence>
<evidence type="ECO:0000256" key="3">
    <source>
        <dbReference type="ARBA" id="ARBA00010206"/>
    </source>
</evidence>
<name>L9U6T0_9GAMM</name>